<gene>
    <name evidence="2" type="ORF">ACFSDA_07560</name>
</gene>
<dbReference type="SUPFAM" id="SSF53448">
    <property type="entry name" value="Nucleotide-diphospho-sugar transferases"/>
    <property type="match status" value="2"/>
</dbReference>
<evidence type="ECO:0000313" key="3">
    <source>
        <dbReference type="Proteomes" id="UP001597280"/>
    </source>
</evidence>
<organism evidence="2 3">
    <name type="scientific">Brachybacterium rhamnosum</name>
    <dbReference type="NCBI Taxonomy" id="173361"/>
    <lineage>
        <taxon>Bacteria</taxon>
        <taxon>Bacillati</taxon>
        <taxon>Actinomycetota</taxon>
        <taxon>Actinomycetes</taxon>
        <taxon>Micrococcales</taxon>
        <taxon>Dermabacteraceae</taxon>
        <taxon>Brachybacterium</taxon>
    </lineage>
</organism>
<sequence length="731" mass="80356">MSGYAVVVDHFPPTSPRAEAYLAALRAGFPGAEEIVTAANHRSSWSSETGEDFLGWAARLGVRAVEAELSPWQALNQAVAMTSADVVMILEEDWWPVPGAGDHALATLSRHENGVVYFERRDTVLNELERISDGAVLRSNPRAPANPGLAYAVRRRAFLTLRGYDERASFDRAAGLDLVARLRRSGHLAITLSHLDGIVYHAPELGPTTDQDGVKAASVRRELASFVETDQSIYRNLLEWSVPAASRPPLVSVAVATKDRGSMIADSLYSVLYQTFQDFEIIVVDDGSEDDLAEQAVRQIGDPRIVYVRQEPAGISAARNRAADMTDCHLTAVHDDDDIMLPDRLERGIAALTSGSDASYGSWINFSDLTGEMRGFLGKVGFGADINAFNGQGPGHSTWTLPTWLVRRVRYESRLTASVDHNLASRLDWAGVRWVHTEHFMYLRRVHEKQVTASDGAGQKIGHILTRYGNNLMSSRQQRNTMRDAGKAARYPASASHESLMERYAGFLPDKLVRREVRISRDLINAQFTADLPHRMSYVLEDRNLLTGRAHLEGAALEDVTLADLASFRRSGLLGLQVTATIDIRPENPELDDQDIDLTDVEQQAEDAIDRSVATAAAARVDAVIEEHLRKYPTGSVLVEHGADPYHEFVDEKLLEGAKSARRVVAAGEFGATTCTRIFGYSHRLNALMNLHERSTNSGGSTFALHSREELGGLVQALSPQPIHADPTEVA</sequence>
<protein>
    <submittedName>
        <fullName evidence="2">Glycosyltransferase family A protein</fullName>
    </submittedName>
</protein>
<dbReference type="Gene3D" id="3.90.550.10">
    <property type="entry name" value="Spore Coat Polysaccharide Biosynthesis Protein SpsA, Chain A"/>
    <property type="match status" value="2"/>
</dbReference>
<dbReference type="Proteomes" id="UP001597280">
    <property type="component" value="Unassembled WGS sequence"/>
</dbReference>
<dbReference type="PANTHER" id="PTHR22916:SF3">
    <property type="entry name" value="UDP-GLCNAC:BETAGAL BETA-1,3-N-ACETYLGLUCOSAMINYLTRANSFERASE-LIKE PROTEIN 1"/>
    <property type="match status" value="1"/>
</dbReference>
<dbReference type="PANTHER" id="PTHR22916">
    <property type="entry name" value="GLYCOSYLTRANSFERASE"/>
    <property type="match status" value="1"/>
</dbReference>
<dbReference type="EMBL" id="JBHUFL010000002">
    <property type="protein sequence ID" value="MFD1834932.1"/>
    <property type="molecule type" value="Genomic_DNA"/>
</dbReference>
<keyword evidence="3" id="KW-1185">Reference proteome</keyword>
<proteinExistence type="predicted"/>
<dbReference type="CDD" id="cd00761">
    <property type="entry name" value="Glyco_tranf_GTA_type"/>
    <property type="match status" value="1"/>
</dbReference>
<reference evidence="3" key="1">
    <citation type="journal article" date="2019" name="Int. J. Syst. Evol. Microbiol.">
        <title>The Global Catalogue of Microorganisms (GCM) 10K type strain sequencing project: providing services to taxonomists for standard genome sequencing and annotation.</title>
        <authorList>
            <consortium name="The Broad Institute Genomics Platform"/>
            <consortium name="The Broad Institute Genome Sequencing Center for Infectious Disease"/>
            <person name="Wu L."/>
            <person name="Ma J."/>
        </authorList>
    </citation>
    <scope>NUCLEOTIDE SEQUENCE [LARGE SCALE GENOMIC DNA]</scope>
    <source>
        <strain evidence="3">JCM 11650</strain>
    </source>
</reference>
<feature type="domain" description="Glycosyltransferase 2-like" evidence="1">
    <location>
        <begin position="252"/>
        <end position="374"/>
    </location>
</feature>
<dbReference type="InterPro" id="IPR029044">
    <property type="entry name" value="Nucleotide-diphossugar_trans"/>
</dbReference>
<dbReference type="InterPro" id="IPR001173">
    <property type="entry name" value="Glyco_trans_2-like"/>
</dbReference>
<name>A0ABW4PXF1_9MICO</name>
<dbReference type="Pfam" id="PF00535">
    <property type="entry name" value="Glycos_transf_2"/>
    <property type="match status" value="1"/>
</dbReference>
<evidence type="ECO:0000259" key="1">
    <source>
        <dbReference type="Pfam" id="PF00535"/>
    </source>
</evidence>
<comment type="caution">
    <text evidence="2">The sequence shown here is derived from an EMBL/GenBank/DDBJ whole genome shotgun (WGS) entry which is preliminary data.</text>
</comment>
<dbReference type="RefSeq" id="WP_343904153.1">
    <property type="nucleotide sequence ID" value="NZ_BAAAIS010000002.1"/>
</dbReference>
<accession>A0ABW4PXF1</accession>
<evidence type="ECO:0000313" key="2">
    <source>
        <dbReference type="EMBL" id="MFD1834932.1"/>
    </source>
</evidence>